<evidence type="ECO:0000313" key="1">
    <source>
        <dbReference type="EMBL" id="MBP2034376.1"/>
    </source>
</evidence>
<sequence>MTKGSRIIEPVDTDQAPLRMVLGSQAPDSTLAVLRKRIDDVETRRDLARSTEFPAGE</sequence>
<name>A0ABS4KY20_STRAV</name>
<proteinExistence type="predicted"/>
<organism evidence="1 2">
    <name type="scientific">Streptomyces avidinii</name>
    <dbReference type="NCBI Taxonomy" id="1895"/>
    <lineage>
        <taxon>Bacteria</taxon>
        <taxon>Bacillati</taxon>
        <taxon>Actinomycetota</taxon>
        <taxon>Actinomycetes</taxon>
        <taxon>Kitasatosporales</taxon>
        <taxon>Streptomycetaceae</taxon>
        <taxon>Streptomyces</taxon>
    </lineage>
</organism>
<evidence type="ECO:0000313" key="2">
    <source>
        <dbReference type="Proteomes" id="UP001519310"/>
    </source>
</evidence>
<keyword evidence="2" id="KW-1185">Reference proteome</keyword>
<comment type="caution">
    <text evidence="1">The sequence shown here is derived from an EMBL/GenBank/DDBJ whole genome shotgun (WGS) entry which is preliminary data.</text>
</comment>
<protein>
    <recommendedName>
        <fullName evidence="3">FXSXX-COOH protein</fullName>
    </recommendedName>
</protein>
<dbReference type="RefSeq" id="WP_189964828.1">
    <property type="nucleotide sequence ID" value="NZ_BMVL01000002.1"/>
</dbReference>
<accession>A0ABS4KY20</accession>
<gene>
    <name evidence="1" type="ORF">J2Z77_000160</name>
</gene>
<evidence type="ECO:0008006" key="3">
    <source>
        <dbReference type="Google" id="ProtNLM"/>
    </source>
</evidence>
<dbReference type="EMBL" id="JAGGLQ010000001">
    <property type="protein sequence ID" value="MBP2034376.1"/>
    <property type="molecule type" value="Genomic_DNA"/>
</dbReference>
<reference evidence="1 2" key="1">
    <citation type="submission" date="2021-03" db="EMBL/GenBank/DDBJ databases">
        <title>Genomic Encyclopedia of Type Strains, Phase IV (KMG-IV): sequencing the most valuable type-strain genomes for metagenomic binning, comparative biology and taxonomic classification.</title>
        <authorList>
            <person name="Goeker M."/>
        </authorList>
    </citation>
    <scope>NUCLEOTIDE SEQUENCE [LARGE SCALE GENOMIC DNA]</scope>
    <source>
        <strain evidence="1 2">DSM 40526</strain>
    </source>
</reference>
<dbReference type="Proteomes" id="UP001519310">
    <property type="component" value="Unassembled WGS sequence"/>
</dbReference>